<dbReference type="InterPro" id="IPR015424">
    <property type="entry name" value="PyrdxlP-dep_Trfase"/>
</dbReference>
<protein>
    <recommendedName>
        <fullName evidence="6">Probable L-tyrosine/L-aspartate decarboxylase</fullName>
        <shortName evidence="6">TDC/ADC</shortName>
        <ecNumber evidence="6">4.1.1.11</ecNumber>
        <ecNumber evidence="6">4.1.1.25</ecNumber>
    </recommendedName>
</protein>
<dbReference type="InterPro" id="IPR015422">
    <property type="entry name" value="PyrdxlP-dep_Trfase_small"/>
</dbReference>
<comment type="cofactor">
    <cofactor evidence="1 6 7">
        <name>pyridoxal 5'-phosphate</name>
        <dbReference type="ChEBI" id="CHEBI:597326"/>
    </cofactor>
</comment>
<keyword evidence="2 6" id="KW-0210">Decarboxylase</keyword>
<dbReference type="Gene3D" id="3.90.1150.10">
    <property type="entry name" value="Aspartate Aminotransferase, domain 1"/>
    <property type="match status" value="1"/>
</dbReference>
<dbReference type="NCBIfam" id="TIGR03812">
    <property type="entry name" value="tyr_de_CO2_Arch"/>
    <property type="match status" value="1"/>
</dbReference>
<dbReference type="PANTHER" id="PTHR42735">
    <property type="match status" value="1"/>
</dbReference>
<keyword evidence="4 6" id="KW-0456">Lyase</keyword>
<dbReference type="InterPro" id="IPR050477">
    <property type="entry name" value="GrpII_AminoAcid_Decarb"/>
</dbReference>
<evidence type="ECO:0000256" key="7">
    <source>
        <dbReference type="PIRSR" id="PIRSR602129-50"/>
    </source>
</evidence>
<comment type="catalytic activity">
    <reaction evidence="6">
        <text>L-tyrosine + H(+) = tyramine + CO2</text>
        <dbReference type="Rhea" id="RHEA:14345"/>
        <dbReference type="ChEBI" id="CHEBI:15378"/>
        <dbReference type="ChEBI" id="CHEBI:16526"/>
        <dbReference type="ChEBI" id="CHEBI:58315"/>
        <dbReference type="ChEBI" id="CHEBI:327995"/>
        <dbReference type="EC" id="4.1.1.25"/>
    </reaction>
</comment>
<proteinExistence type="inferred from homology"/>
<dbReference type="EMBL" id="CP131059">
    <property type="protein sequence ID" value="WNY23890.1"/>
    <property type="molecule type" value="Genomic_DNA"/>
</dbReference>
<dbReference type="SUPFAM" id="SSF53383">
    <property type="entry name" value="PLP-dependent transferases"/>
    <property type="match status" value="1"/>
</dbReference>
<dbReference type="GO" id="GO:0030170">
    <property type="term" value="F:pyridoxal phosphate binding"/>
    <property type="evidence" value="ECO:0007669"/>
    <property type="project" value="UniProtKB-UniRule"/>
</dbReference>
<accession>A0AA96V0Z1</accession>
<evidence type="ECO:0000256" key="6">
    <source>
        <dbReference type="HAMAP-Rule" id="MF_01610"/>
    </source>
</evidence>
<evidence type="ECO:0000256" key="3">
    <source>
        <dbReference type="ARBA" id="ARBA00022898"/>
    </source>
</evidence>
<dbReference type="KEGG" id="mehf:MmiHf6_12130"/>
<organism evidence="8 9">
    <name type="scientific">Methanimicrococcus hongohii</name>
    <dbReference type="NCBI Taxonomy" id="3028295"/>
    <lineage>
        <taxon>Archaea</taxon>
        <taxon>Methanobacteriati</taxon>
        <taxon>Methanobacteriota</taxon>
        <taxon>Stenosarchaea group</taxon>
        <taxon>Methanomicrobia</taxon>
        <taxon>Methanosarcinales</taxon>
        <taxon>Methanosarcinaceae</taxon>
        <taxon>Methanimicrococcus</taxon>
    </lineage>
</organism>
<evidence type="ECO:0000256" key="4">
    <source>
        <dbReference type="ARBA" id="ARBA00023239"/>
    </source>
</evidence>
<dbReference type="Gene3D" id="3.40.640.10">
    <property type="entry name" value="Type I PLP-dependent aspartate aminotransferase-like (Major domain)"/>
    <property type="match status" value="1"/>
</dbReference>
<dbReference type="InterPro" id="IPR002129">
    <property type="entry name" value="PyrdxlP-dep_de-COase"/>
</dbReference>
<sequence>MNEKGISEKELFAELGSFSNADTNFKKVFSSMCTIPHPVAVKAQQQFSLSNIGDPGLFRGTCEMETEVIKMAAGILNHPDSKSAFGHLTSGGTESNIEAVLHMKNRFSDFSPGSSPDSGSKLNLIVPKTAHFSFEKIANLLGIELKKADIDSSFRVIPESVESLIDKNTIGLIGIAGSTEFGECDPIEQLSEIAVKHNLPLHIDAAFGGFVYPFLNQSQSNYNTKFAFDLPGVTSVSLDPHKMGLSVIPSGILIFKDNSVLSSSLDKIKVKTPYLTSRYQSTLTGTRPGSSVAATYAVMKHLGVEGYQKNVAYCMDLVDHFQKELKKIGLKPCIPPAINIITVAVSSESDKFDKAAAHEKTEKIRSQLLEKYGWNVSATKTIPALRFVLMPHITKEDISELISDLKKELDKKTV</sequence>
<reference evidence="8 9" key="1">
    <citation type="submission" date="2023-07" db="EMBL/GenBank/DDBJ databases">
        <title>Closed genoem sequence of Methanomicrococcus sp. Hf6.</title>
        <authorList>
            <person name="Poehlein A."/>
            <person name="Protasov E."/>
            <person name="Platt K."/>
            <person name="Reeh H."/>
            <person name="Daniel R."/>
            <person name="Brune A."/>
        </authorList>
    </citation>
    <scope>NUCLEOTIDE SEQUENCE [LARGE SCALE GENOMIC DNA]</scope>
    <source>
        <strain evidence="8 9">Hf6</strain>
    </source>
</reference>
<comment type="catalytic activity">
    <reaction evidence="6">
        <text>L-aspartate + H(+) = beta-alanine + CO2</text>
        <dbReference type="Rhea" id="RHEA:19497"/>
        <dbReference type="ChEBI" id="CHEBI:15378"/>
        <dbReference type="ChEBI" id="CHEBI:16526"/>
        <dbReference type="ChEBI" id="CHEBI:29991"/>
        <dbReference type="ChEBI" id="CHEBI:57966"/>
        <dbReference type="EC" id="4.1.1.11"/>
    </reaction>
</comment>
<comment type="function">
    <text evidence="6">Catalyzes the decarboxylation of L-tyrosine to produce tyramine for methanofuran biosynthesis. Can also catalyze the decarboxylation of L-aspartate to produce beta-alanine for coenzyme A (CoA) biosynthesis.</text>
</comment>
<evidence type="ECO:0000256" key="2">
    <source>
        <dbReference type="ARBA" id="ARBA00022793"/>
    </source>
</evidence>
<evidence type="ECO:0000256" key="5">
    <source>
        <dbReference type="ARBA" id="ARBA00038302"/>
    </source>
</evidence>
<comment type="similarity">
    <text evidence="5">Belongs to the group II decarboxylase family. Sphingosine-1-phosphate lyase subfamily.</text>
</comment>
<name>A0AA96V0Z1_9EURY</name>
<comment type="similarity">
    <text evidence="6">Belongs to the group II decarboxylase family. MfnA subfamily.</text>
</comment>
<evidence type="ECO:0000256" key="1">
    <source>
        <dbReference type="ARBA" id="ARBA00001933"/>
    </source>
</evidence>
<gene>
    <name evidence="8" type="primary">gadA</name>
    <name evidence="6" type="synonym">mfnA</name>
    <name evidence="8" type="ORF">MmiHf6_12130</name>
</gene>
<dbReference type="PANTHER" id="PTHR42735:SF6">
    <property type="entry name" value="SPHINGOSINE-1-PHOSPHATE LYASE 1"/>
    <property type="match status" value="1"/>
</dbReference>
<dbReference type="GO" id="GO:0015937">
    <property type="term" value="P:coenzyme A biosynthetic process"/>
    <property type="evidence" value="ECO:0007669"/>
    <property type="project" value="UniProtKB-UniRule"/>
</dbReference>
<dbReference type="GO" id="GO:0004837">
    <property type="term" value="F:tyrosine decarboxylase activity"/>
    <property type="evidence" value="ECO:0007669"/>
    <property type="project" value="UniProtKB-UniRule"/>
</dbReference>
<dbReference type="InterPro" id="IPR020931">
    <property type="entry name" value="MfnA"/>
</dbReference>
<dbReference type="RefSeq" id="WP_316557061.1">
    <property type="nucleotide sequence ID" value="NZ_CP131059.1"/>
</dbReference>
<dbReference type="Proteomes" id="UP001302978">
    <property type="component" value="Chromosome"/>
</dbReference>
<feature type="modified residue" description="N6-(pyridoxal phosphate)lysine" evidence="6 7">
    <location>
        <position position="242"/>
    </location>
</feature>
<dbReference type="HAMAP" id="MF_01610">
    <property type="entry name" value="MfnA_decarbox"/>
    <property type="match status" value="1"/>
</dbReference>
<dbReference type="GO" id="GO:0019752">
    <property type="term" value="P:carboxylic acid metabolic process"/>
    <property type="evidence" value="ECO:0007669"/>
    <property type="project" value="InterPro"/>
</dbReference>
<dbReference type="EC" id="4.1.1.25" evidence="6"/>
<dbReference type="Pfam" id="PF00282">
    <property type="entry name" value="Pyridoxal_deC"/>
    <property type="match status" value="1"/>
</dbReference>
<keyword evidence="3 6" id="KW-0663">Pyridoxal phosphate</keyword>
<dbReference type="GeneID" id="85195794"/>
<comment type="pathway">
    <text evidence="6">Cofactor biosynthesis; coenzyme A biosynthesis.</text>
</comment>
<dbReference type="GO" id="GO:2001120">
    <property type="term" value="P:methanofuran biosynthetic process"/>
    <property type="evidence" value="ECO:0007669"/>
    <property type="project" value="UniProtKB-UniRule"/>
</dbReference>
<dbReference type="AlphaFoldDB" id="A0AA96V0Z1"/>
<dbReference type="InterPro" id="IPR015421">
    <property type="entry name" value="PyrdxlP-dep_Trfase_major"/>
</dbReference>
<evidence type="ECO:0000313" key="9">
    <source>
        <dbReference type="Proteomes" id="UP001302978"/>
    </source>
</evidence>
<dbReference type="EC" id="4.1.1.11" evidence="6"/>
<dbReference type="GO" id="GO:0004068">
    <property type="term" value="F:aspartate 1-decarboxylase activity"/>
    <property type="evidence" value="ECO:0007669"/>
    <property type="project" value="UniProtKB-UniRule"/>
</dbReference>
<comment type="pathway">
    <text evidence="6">Cofactor biosynthesis; methanofuran biosynthesis.</text>
</comment>
<keyword evidence="9" id="KW-1185">Reference proteome</keyword>
<evidence type="ECO:0000313" key="8">
    <source>
        <dbReference type="EMBL" id="WNY23890.1"/>
    </source>
</evidence>